<dbReference type="RefSeq" id="WP_344411789.1">
    <property type="nucleotide sequence ID" value="NZ_BAAAQK010000001.1"/>
</dbReference>
<keyword evidence="3" id="KW-1185">Reference proteome</keyword>
<feature type="region of interest" description="Disordered" evidence="1">
    <location>
        <begin position="19"/>
        <end position="42"/>
    </location>
</feature>
<dbReference type="Proteomes" id="UP001500449">
    <property type="component" value="Unassembled WGS sequence"/>
</dbReference>
<proteinExistence type="predicted"/>
<evidence type="ECO:0000313" key="2">
    <source>
        <dbReference type="EMBL" id="GAA1829577.1"/>
    </source>
</evidence>
<comment type="caution">
    <text evidence="2">The sequence shown here is derived from an EMBL/GenBank/DDBJ whole genome shotgun (WGS) entry which is preliminary data.</text>
</comment>
<name>A0ABN2MJT8_9PSEU</name>
<reference evidence="2 3" key="1">
    <citation type="journal article" date="2019" name="Int. J. Syst. Evol. Microbiol.">
        <title>The Global Catalogue of Microorganisms (GCM) 10K type strain sequencing project: providing services to taxonomists for standard genome sequencing and annotation.</title>
        <authorList>
            <consortium name="The Broad Institute Genomics Platform"/>
            <consortium name="The Broad Institute Genome Sequencing Center for Infectious Disease"/>
            <person name="Wu L."/>
            <person name="Ma J."/>
        </authorList>
    </citation>
    <scope>NUCLEOTIDE SEQUENCE [LARGE SCALE GENOMIC DNA]</scope>
    <source>
        <strain evidence="2 3">JCM 16009</strain>
    </source>
</reference>
<dbReference type="EMBL" id="BAAAQK010000001">
    <property type="protein sequence ID" value="GAA1829577.1"/>
    <property type="molecule type" value="Genomic_DNA"/>
</dbReference>
<evidence type="ECO:0000313" key="3">
    <source>
        <dbReference type="Proteomes" id="UP001500449"/>
    </source>
</evidence>
<accession>A0ABN2MJT8</accession>
<gene>
    <name evidence="2" type="ORF">GCM10009836_04340</name>
</gene>
<organism evidence="2 3">
    <name type="scientific">Pseudonocardia ailaonensis</name>
    <dbReference type="NCBI Taxonomy" id="367279"/>
    <lineage>
        <taxon>Bacteria</taxon>
        <taxon>Bacillati</taxon>
        <taxon>Actinomycetota</taxon>
        <taxon>Actinomycetes</taxon>
        <taxon>Pseudonocardiales</taxon>
        <taxon>Pseudonocardiaceae</taxon>
        <taxon>Pseudonocardia</taxon>
    </lineage>
</organism>
<evidence type="ECO:0000256" key="1">
    <source>
        <dbReference type="SAM" id="MobiDB-lite"/>
    </source>
</evidence>
<sequence>MESTPIFTELIDQFTANGVSIDQPESHDGLTPTGPAAIGNDL</sequence>
<protein>
    <submittedName>
        <fullName evidence="2">Uncharacterized protein</fullName>
    </submittedName>
</protein>